<feature type="region of interest" description="Disordered" evidence="1">
    <location>
        <begin position="108"/>
        <end position="136"/>
    </location>
</feature>
<dbReference type="RefSeq" id="WP_179820838.1">
    <property type="nucleotide sequence ID" value="NZ_JACCFS010000001.1"/>
</dbReference>
<sequence>MDPVTTTLAATAASTLVQAMTTDAWTFTLNKVAAVFGGGTTVQELEQARGQVVDHQELGPMVEQEWRGRLTRYLVTHPEAVEQLRAVLDEIAPDTGQNGNTYGGDHIDFSHGTFKGPVTGKSVHHSPDGGPGGPAR</sequence>
<evidence type="ECO:0000313" key="3">
    <source>
        <dbReference type="Proteomes" id="UP000572051"/>
    </source>
</evidence>
<comment type="caution">
    <text evidence="2">The sequence shown here is derived from an EMBL/GenBank/DDBJ whole genome shotgun (WGS) entry which is preliminary data.</text>
</comment>
<gene>
    <name evidence="2" type="ORF">HNR10_000750</name>
</gene>
<dbReference type="EMBL" id="JACCFS010000001">
    <property type="protein sequence ID" value="NYJ32869.1"/>
    <property type="molecule type" value="Genomic_DNA"/>
</dbReference>
<evidence type="ECO:0000256" key="1">
    <source>
        <dbReference type="SAM" id="MobiDB-lite"/>
    </source>
</evidence>
<name>A0A7Z0J8X2_9ACTN</name>
<evidence type="ECO:0000313" key="2">
    <source>
        <dbReference type="EMBL" id="NYJ32869.1"/>
    </source>
</evidence>
<reference evidence="2 3" key="1">
    <citation type="submission" date="2020-07" db="EMBL/GenBank/DDBJ databases">
        <title>Sequencing the genomes of 1000 actinobacteria strains.</title>
        <authorList>
            <person name="Klenk H.-P."/>
        </authorList>
    </citation>
    <scope>NUCLEOTIDE SEQUENCE [LARGE SCALE GENOMIC DNA]</scope>
    <source>
        <strain evidence="2 3">DSM 44442</strain>
    </source>
</reference>
<proteinExistence type="predicted"/>
<dbReference type="AlphaFoldDB" id="A0A7Z0J8X2"/>
<accession>A0A7Z0J8X2</accession>
<protein>
    <submittedName>
        <fullName evidence="2">Uncharacterized protein</fullName>
    </submittedName>
</protein>
<dbReference type="Proteomes" id="UP000572051">
    <property type="component" value="Unassembled WGS sequence"/>
</dbReference>
<keyword evidence="3" id="KW-1185">Reference proteome</keyword>
<organism evidence="2 3">
    <name type="scientific">Nocardiopsis aegyptia</name>
    <dbReference type="NCBI Taxonomy" id="220378"/>
    <lineage>
        <taxon>Bacteria</taxon>
        <taxon>Bacillati</taxon>
        <taxon>Actinomycetota</taxon>
        <taxon>Actinomycetes</taxon>
        <taxon>Streptosporangiales</taxon>
        <taxon>Nocardiopsidaceae</taxon>
        <taxon>Nocardiopsis</taxon>
    </lineage>
</organism>